<dbReference type="AlphaFoldDB" id="A0A239FEY9"/>
<feature type="transmembrane region" description="Helical" evidence="2">
    <location>
        <begin position="90"/>
        <end position="110"/>
    </location>
</feature>
<feature type="transmembrane region" description="Helical" evidence="2">
    <location>
        <begin position="65"/>
        <end position="84"/>
    </location>
</feature>
<keyword evidence="4" id="KW-1185">Reference proteome</keyword>
<feature type="region of interest" description="Disordered" evidence="1">
    <location>
        <begin position="120"/>
        <end position="139"/>
    </location>
</feature>
<feature type="compositionally biased region" description="Low complexity" evidence="1">
    <location>
        <begin position="124"/>
        <end position="133"/>
    </location>
</feature>
<protein>
    <submittedName>
        <fullName evidence="3">Uncharacterized protein</fullName>
    </submittedName>
</protein>
<gene>
    <name evidence="3" type="ORF">SAMN05421757_102615</name>
</gene>
<dbReference type="RefSeq" id="WP_245837797.1">
    <property type="nucleotide sequence ID" value="NZ_FZOY01000002.1"/>
</dbReference>
<evidence type="ECO:0000313" key="3">
    <source>
        <dbReference type="EMBL" id="SNS54732.1"/>
    </source>
</evidence>
<dbReference type="Proteomes" id="UP000198426">
    <property type="component" value="Unassembled WGS sequence"/>
</dbReference>
<keyword evidence="2" id="KW-0472">Membrane</keyword>
<keyword evidence="2" id="KW-1133">Transmembrane helix</keyword>
<name>A0A239FEY9_9RHOB</name>
<organism evidence="3 4">
    <name type="scientific">Tropicimonas sediminicola</name>
    <dbReference type="NCBI Taxonomy" id="1031541"/>
    <lineage>
        <taxon>Bacteria</taxon>
        <taxon>Pseudomonadati</taxon>
        <taxon>Pseudomonadota</taxon>
        <taxon>Alphaproteobacteria</taxon>
        <taxon>Rhodobacterales</taxon>
        <taxon>Roseobacteraceae</taxon>
        <taxon>Tropicimonas</taxon>
    </lineage>
</organism>
<accession>A0A239FEY9</accession>
<reference evidence="3 4" key="1">
    <citation type="submission" date="2017-06" db="EMBL/GenBank/DDBJ databases">
        <authorList>
            <person name="Kim H.J."/>
            <person name="Triplett B.A."/>
        </authorList>
    </citation>
    <scope>NUCLEOTIDE SEQUENCE [LARGE SCALE GENOMIC DNA]</scope>
    <source>
        <strain evidence="3 4">DSM 29339</strain>
    </source>
</reference>
<keyword evidence="2" id="KW-0812">Transmembrane</keyword>
<evidence type="ECO:0000256" key="2">
    <source>
        <dbReference type="SAM" id="Phobius"/>
    </source>
</evidence>
<dbReference type="EMBL" id="FZOY01000002">
    <property type="protein sequence ID" value="SNS54732.1"/>
    <property type="molecule type" value="Genomic_DNA"/>
</dbReference>
<evidence type="ECO:0000256" key="1">
    <source>
        <dbReference type="SAM" id="MobiDB-lite"/>
    </source>
</evidence>
<feature type="region of interest" description="Disordered" evidence="1">
    <location>
        <begin position="1"/>
        <end position="33"/>
    </location>
</feature>
<sequence length="139" mass="14986">MSRPTGPETDAAPGGGARPSSSQQPEPAKAGWDEWENLALEGDDRKRAPVFLGRDIYRRRRVMDAARLLPALGTVLLLLPMLWARSHGTAAGVVYLFVVWFGLILAAGYLSRRLSEPLRQVGRPEQGAPADGAGEPGEV</sequence>
<proteinExistence type="predicted"/>
<evidence type="ECO:0000313" key="4">
    <source>
        <dbReference type="Proteomes" id="UP000198426"/>
    </source>
</evidence>